<dbReference type="GO" id="GO:0042162">
    <property type="term" value="F:telomeric DNA binding"/>
    <property type="evidence" value="ECO:0007669"/>
    <property type="project" value="TreeGrafter"/>
</dbReference>
<dbReference type="EMBL" id="KE148155">
    <property type="protein sequence ID" value="EPE05804.1"/>
    <property type="molecule type" value="Genomic_DNA"/>
</dbReference>
<dbReference type="Pfam" id="PF10193">
    <property type="entry name" value="Telomere_reg-2"/>
    <property type="match status" value="1"/>
</dbReference>
<feature type="domain" description="Telomere length regulation protein conserved" evidence="3">
    <location>
        <begin position="630"/>
        <end position="741"/>
    </location>
</feature>
<dbReference type="Proteomes" id="UP000016923">
    <property type="component" value="Unassembled WGS sequence"/>
</dbReference>
<dbReference type="Gene3D" id="1.25.40.720">
    <property type="entry name" value="Telomere length regulation protein 2, C-terminal domain"/>
    <property type="match status" value="2"/>
</dbReference>
<dbReference type="InterPro" id="IPR019337">
    <property type="entry name" value="Telomere_length_regulation_dom"/>
</dbReference>
<dbReference type="OrthoDB" id="10258062at2759"/>
<sequence length="1035" mass="112525">MDALLSPVSTTYTKSAAKEEPFLQEVKKSSTTSSSSKPASTAPARQAFTASSADEALEILKNEPDYDTLVSVLRFLLSAKPPVDVRKPTHLSAQLVQVFVTAILPNYWTVLREEGKDNNQEKLPKKQGGRTDLELLIACLRSVTGLSSLSVRLRALLAEAKTKQKDDEKDQPGNPAWQLRVLLEALSETLASDDAVAQVWSVSISGTDNEAKNRPLQQEFLNIIGSGKIVSLAAEAEIVVKEEFGSETLPSFWVANGKEFSLWMTRNIIHWALKNRKPEVQRVQGALLGKALRLGYLARDSVISTFVADLILGDSLAKDDVLASILEQLPVYEQKKMLNGILKFAADTYFSSISVDSETVDAGVVSAVAGLVEKVIGTSTSLRDQLVSWLLTSPGVGLLNGIGIRRAAVAAVSKDQSALSDILEKSMAEFGDQLFIKHSPMMQQEAKAQIILLSAAYVGRYSQRSLASLLRSRTYLSLVTNRLGSSQNRAKFLGMAVGEALSGLVDDNKQKLDFHMEEMNTDEAKWYKGLAKVNDSVGKPDTLKKQTPNTGQTSASTRTSKAPKPKQSKPAPKPARQPPLQPKSSGFIIEELNDDDDDDDDLRAYEKPDSDTEDSDDDPTLVRRDKPKAPVYIRDLISFFRDTENYDKQKLALTTAPPLIRRKATFGTEVQQHAQDLASILISLQDTFDIEDFGNLRLQGMVALAVAQPKQIGPYYALTFFEGDYSLSQRASVLSALGLGARELAGFDVSEYAAETAFPTKQLPNRVEHLYVPPDGSQPGAKPGGPSSLKALGAGALDSITDSLTASFLRPIAAKAADEATGPDVLKLASFKSRLKDVSSGPNAKAVTRKKQPAKGTVNTSSQLLASSVFFPLISRFQLALQASSSARLRGVLFEPSLLSLYIKTLAVVLHAAGPSALALPDMTAELWNLLLSSSVQAHCVGDLLVTHAVLFALMAVLDVNENRVRELCRDLPREVVQTRDWALQIVENMRMAGAEVADQRSQESEVQMLAAGTYIRLSEGMESYKSLLLGEMIG</sequence>
<dbReference type="STRING" id="1262450.S3BX35"/>
<dbReference type="AlphaFoldDB" id="S3BX35"/>
<feature type="compositionally biased region" description="Low complexity" evidence="2">
    <location>
        <begin position="29"/>
        <end position="44"/>
    </location>
</feature>
<dbReference type="GO" id="GO:0051879">
    <property type="term" value="F:Hsp90 protein binding"/>
    <property type="evidence" value="ECO:0007669"/>
    <property type="project" value="TreeGrafter"/>
</dbReference>
<dbReference type="OMA" id="AGIMVKL"/>
<dbReference type="GO" id="GO:0051083">
    <property type="term" value="P:'de novo' cotranslational protein folding"/>
    <property type="evidence" value="ECO:0007669"/>
    <property type="project" value="TreeGrafter"/>
</dbReference>
<dbReference type="InterPro" id="IPR038528">
    <property type="entry name" value="TEL2_C_sf"/>
</dbReference>
<evidence type="ECO:0000313" key="4">
    <source>
        <dbReference type="EMBL" id="EPE05804.1"/>
    </source>
</evidence>
<feature type="compositionally biased region" description="Pro residues" evidence="2">
    <location>
        <begin position="571"/>
        <end position="581"/>
    </location>
</feature>
<dbReference type="InterPro" id="IPR051970">
    <property type="entry name" value="TEL2_Regulation"/>
</dbReference>
<dbReference type="PANTHER" id="PTHR15830">
    <property type="entry name" value="TELOMERE LENGTH REGULATION PROTEIN TEL2 FAMILY MEMBER"/>
    <property type="match status" value="1"/>
</dbReference>
<organism evidence="4 5">
    <name type="scientific">Ophiostoma piceae (strain UAMH 11346)</name>
    <name type="common">Sap stain fungus</name>
    <dbReference type="NCBI Taxonomy" id="1262450"/>
    <lineage>
        <taxon>Eukaryota</taxon>
        <taxon>Fungi</taxon>
        <taxon>Dikarya</taxon>
        <taxon>Ascomycota</taxon>
        <taxon>Pezizomycotina</taxon>
        <taxon>Sordariomycetes</taxon>
        <taxon>Sordariomycetidae</taxon>
        <taxon>Ophiostomatales</taxon>
        <taxon>Ophiostomataceae</taxon>
        <taxon>Ophiostoma</taxon>
    </lineage>
</organism>
<feature type="region of interest" description="Disordered" evidence="2">
    <location>
        <begin position="537"/>
        <end position="626"/>
    </location>
</feature>
<accession>S3BX35</accession>
<dbReference type="VEuPathDB" id="FungiDB:F503_08335"/>
<evidence type="ECO:0000313" key="5">
    <source>
        <dbReference type="Proteomes" id="UP000016923"/>
    </source>
</evidence>
<feature type="compositionally biased region" description="Polar residues" evidence="2">
    <location>
        <begin position="545"/>
        <end position="560"/>
    </location>
</feature>
<comment type="similarity">
    <text evidence="1">Belongs to the TEL2 family.</text>
</comment>
<proteinExistence type="inferred from homology"/>
<protein>
    <submittedName>
        <fullName evidence="4">Telomere length regulation protein</fullName>
    </submittedName>
</protein>
<feature type="compositionally biased region" description="Acidic residues" evidence="2">
    <location>
        <begin position="591"/>
        <end position="601"/>
    </location>
</feature>
<dbReference type="PANTHER" id="PTHR15830:SF10">
    <property type="entry name" value="TELOMERE LENGTH REGULATION PROTEIN TEL2 HOMOLOG"/>
    <property type="match status" value="1"/>
</dbReference>
<evidence type="ECO:0000256" key="2">
    <source>
        <dbReference type="SAM" id="MobiDB-lite"/>
    </source>
</evidence>
<name>S3BX35_OPHP1</name>
<dbReference type="HOGENOM" id="CLU_005799_0_0_1"/>
<gene>
    <name evidence="4" type="ORF">F503_08335</name>
</gene>
<reference evidence="4 5" key="1">
    <citation type="journal article" date="2013" name="BMC Genomics">
        <title>The genome and transcriptome of the pine saprophyte Ophiostoma piceae, and a comparison with the bark beetle-associated pine pathogen Grosmannia clavigera.</title>
        <authorList>
            <person name="Haridas S."/>
            <person name="Wang Y."/>
            <person name="Lim L."/>
            <person name="Massoumi Alamouti S."/>
            <person name="Jackman S."/>
            <person name="Docking R."/>
            <person name="Robertson G."/>
            <person name="Birol I."/>
            <person name="Bohlmann J."/>
            <person name="Breuil C."/>
        </authorList>
    </citation>
    <scope>NUCLEOTIDE SEQUENCE [LARGE SCALE GENOMIC DNA]</scope>
    <source>
        <strain evidence="4 5">UAMH 11346</strain>
    </source>
</reference>
<evidence type="ECO:0000256" key="1">
    <source>
        <dbReference type="ARBA" id="ARBA00006133"/>
    </source>
</evidence>
<evidence type="ECO:0000259" key="3">
    <source>
        <dbReference type="Pfam" id="PF10193"/>
    </source>
</evidence>
<feature type="region of interest" description="Disordered" evidence="2">
    <location>
        <begin position="20"/>
        <end position="47"/>
    </location>
</feature>
<dbReference type="GO" id="GO:0005829">
    <property type="term" value="C:cytosol"/>
    <property type="evidence" value="ECO:0007669"/>
    <property type="project" value="TreeGrafter"/>
</dbReference>
<dbReference type="eggNOG" id="KOG4346">
    <property type="taxonomic scope" value="Eukaryota"/>
</dbReference>
<keyword evidence="5" id="KW-1185">Reference proteome</keyword>